<dbReference type="EMBL" id="JADQBC010000124">
    <property type="protein sequence ID" value="MBR8829316.1"/>
    <property type="molecule type" value="Genomic_DNA"/>
</dbReference>
<feature type="domain" description="Histidine kinase" evidence="9">
    <location>
        <begin position="502"/>
        <end position="637"/>
    </location>
</feature>
<dbReference type="InterPro" id="IPR011006">
    <property type="entry name" value="CheY-like_superfamily"/>
</dbReference>
<evidence type="ECO:0000256" key="3">
    <source>
        <dbReference type="ARBA" id="ARBA00022553"/>
    </source>
</evidence>
<accession>A0A941JT04</accession>
<dbReference type="InterPro" id="IPR036641">
    <property type="entry name" value="HPT_dom_sf"/>
</dbReference>
<proteinExistence type="predicted"/>
<evidence type="ECO:0000256" key="4">
    <source>
        <dbReference type="ARBA" id="ARBA00022679"/>
    </source>
</evidence>
<dbReference type="InterPro" id="IPR036061">
    <property type="entry name" value="CheW-like_dom_sf"/>
</dbReference>
<comment type="catalytic activity">
    <reaction evidence="1">
        <text>ATP + protein L-histidine = ADP + protein N-phospho-L-histidine.</text>
        <dbReference type="EC" id="2.7.13.3"/>
    </reaction>
</comment>
<dbReference type="Pfam" id="PF01627">
    <property type="entry name" value="Hpt"/>
    <property type="match status" value="1"/>
</dbReference>
<evidence type="ECO:0000313" key="12">
    <source>
        <dbReference type="EMBL" id="MBR8829316.1"/>
    </source>
</evidence>
<dbReference type="PRINTS" id="PR00344">
    <property type="entry name" value="BCTRLSENSOR"/>
</dbReference>
<feature type="domain" description="HPt" evidence="11">
    <location>
        <begin position="8"/>
        <end position="114"/>
    </location>
</feature>
<dbReference type="GO" id="GO:0000160">
    <property type="term" value="P:phosphorelay signal transduction system"/>
    <property type="evidence" value="ECO:0007669"/>
    <property type="project" value="UniProtKB-KW"/>
</dbReference>
<evidence type="ECO:0000313" key="13">
    <source>
        <dbReference type="Proteomes" id="UP000767446"/>
    </source>
</evidence>
<feature type="modified residue" description="Phosphohistidine" evidence="7">
    <location>
        <position position="54"/>
    </location>
</feature>
<evidence type="ECO:0000259" key="9">
    <source>
        <dbReference type="PROSITE" id="PS50109"/>
    </source>
</evidence>
<dbReference type="Gene3D" id="3.40.50.2300">
    <property type="match status" value="1"/>
</dbReference>
<keyword evidence="6" id="KW-0902">Two-component regulatory system</keyword>
<keyword evidence="5" id="KW-0418">Kinase</keyword>
<dbReference type="Proteomes" id="UP000767446">
    <property type="component" value="Unassembled WGS sequence"/>
</dbReference>
<dbReference type="SUPFAM" id="SSF47226">
    <property type="entry name" value="Histidine-containing phosphotransfer domain, HPT domain"/>
    <property type="match status" value="1"/>
</dbReference>
<dbReference type="InterPro" id="IPR004358">
    <property type="entry name" value="Sig_transdc_His_kin-like_C"/>
</dbReference>
<evidence type="ECO:0000256" key="7">
    <source>
        <dbReference type="PROSITE-ProRule" id="PRU00110"/>
    </source>
</evidence>
<dbReference type="CDD" id="cd00156">
    <property type="entry name" value="REC"/>
    <property type="match status" value="1"/>
</dbReference>
<organism evidence="12 13">
    <name type="scientific">Gomphosphaeria aponina SAG 52.96 = DSM 107014</name>
    <dbReference type="NCBI Taxonomy" id="1521640"/>
    <lineage>
        <taxon>Bacteria</taxon>
        <taxon>Bacillati</taxon>
        <taxon>Cyanobacteriota</taxon>
        <taxon>Cyanophyceae</taxon>
        <taxon>Oscillatoriophycideae</taxon>
        <taxon>Chroococcales</taxon>
        <taxon>Gomphosphaeriaceae</taxon>
        <taxon>Gomphosphaeria</taxon>
    </lineage>
</organism>
<dbReference type="InterPro" id="IPR008207">
    <property type="entry name" value="Sig_transdc_His_kin_Hpt_dom"/>
</dbReference>
<sequence>MNNEQEFEAQLQQELRQMFDLDSQKYLERYLNLAQQLNNQSWTGDIQELYRSIHTIKGGAVTVGSDAILYVAIALEDLLSDLRYLNPAPPLQDGKLSQMLLEAGELLASSVQVQAVGEEAKKIVKPTVEAIVNLREKIHQLYLPEWSEQKQLYEEFATQGFDLVVLDLEMALEKMSATVTSENLAIGKNTLAQLREIGRDLGFATEWTEKINRCEEILKQQESEYWVATWPIYLQELKECARNGGKILPKVSATENPGINNNGENWDNLTEIDSETLLDLEELFTEKEEELVEENADEIEPRIIVQHQVGTETEGDIQIPVPLRRLDQTATHLVESLLAARASQGLYTSLQSMLTRLFTLAQENGQYITSLRQIQDDYALLNNLNNAGENSSDGLNLERYRQGYTSINRLLENSLRLSELGEEAAKVAIATRSSLQSLERNILSLQQTVEENRLVPFKNLGFRARAIIRDLQTRYGHPASLIVKGEQIELDAGTSCLLEPALLHLLRNAYDHGLELPHERKLLGKPEEGQITLSLRRRGSNLLFEIKDDGRGINAQKIAQIAKTKGLPLTKTDNLAELLEVICQPGFSSQSQVSNVSGRGVGMDVVVNQVRKLGGKLTLETTPGSGTTFQLQLRVPHLLVPCVLLKAGIGAGFSPGRSEFSPQNLHLTKPALTFAIPVQDIVTTTLFGSLNTQKAKAGHLYSQVVQEGTRWIPALDLLEYWEGESLSRQFSELAVCVYVHFQGGGAWLLADELLGQTDLLIEPLPSPLVTPAGLMGVSLQVDGTLIPVLEATSIVEFCSQTADNTPEISENTLTEQKVIQTDDLRERLNQSILVVDDAALMRRRIEASLAAYGYIIYTCADGQEAWNWLQTNPTPALVITDIEMPRLDGFTLIDRCRQSGINIPMLVISSRLSEEWGKEARRVGATDYLTKGFSTPELINKVKTLLESRDGSGEWGVGSRE</sequence>
<dbReference type="SUPFAM" id="SSF52172">
    <property type="entry name" value="CheY-like"/>
    <property type="match status" value="1"/>
</dbReference>
<keyword evidence="3 8" id="KW-0597">Phosphoprotein</keyword>
<dbReference type="InterPro" id="IPR036890">
    <property type="entry name" value="HATPase_C_sf"/>
</dbReference>
<dbReference type="EC" id="2.7.13.3" evidence="2"/>
<reference evidence="12" key="1">
    <citation type="submission" date="2021-02" db="EMBL/GenBank/DDBJ databases">
        <title>Metagenome analyses of Stigonema ocellatum DSM 106950, Chlorogloea purpurea SAG 13.99 and Gomphosphaeria aponina DSM 107014.</title>
        <authorList>
            <person name="Marter P."/>
            <person name="Huang S."/>
        </authorList>
    </citation>
    <scope>NUCLEOTIDE SEQUENCE</scope>
    <source>
        <strain evidence="12">JP213</strain>
    </source>
</reference>
<feature type="domain" description="Response regulatory" evidence="10">
    <location>
        <begin position="831"/>
        <end position="946"/>
    </location>
</feature>
<comment type="caution">
    <text evidence="12">The sequence shown here is derived from an EMBL/GenBank/DDBJ whole genome shotgun (WGS) entry which is preliminary data.</text>
</comment>
<dbReference type="PANTHER" id="PTHR43395:SF1">
    <property type="entry name" value="CHEMOTAXIS PROTEIN CHEA"/>
    <property type="match status" value="1"/>
</dbReference>
<evidence type="ECO:0000256" key="2">
    <source>
        <dbReference type="ARBA" id="ARBA00012438"/>
    </source>
</evidence>
<protein>
    <recommendedName>
        <fullName evidence="2">histidine kinase</fullName>
        <ecNumber evidence="2">2.7.13.3</ecNumber>
    </recommendedName>
</protein>
<keyword evidence="4" id="KW-0808">Transferase</keyword>
<dbReference type="PROSITE" id="PS50110">
    <property type="entry name" value="RESPONSE_REGULATORY"/>
    <property type="match status" value="1"/>
</dbReference>
<dbReference type="PROSITE" id="PS50894">
    <property type="entry name" value="HPT"/>
    <property type="match status" value="1"/>
</dbReference>
<gene>
    <name evidence="12" type="ORF">DSM107014_15695</name>
</gene>
<dbReference type="PROSITE" id="PS50109">
    <property type="entry name" value="HIS_KIN"/>
    <property type="match status" value="1"/>
</dbReference>
<dbReference type="SMART" id="SM00387">
    <property type="entry name" value="HATPase_c"/>
    <property type="match status" value="1"/>
</dbReference>
<evidence type="ECO:0000259" key="11">
    <source>
        <dbReference type="PROSITE" id="PS50894"/>
    </source>
</evidence>
<dbReference type="SUPFAM" id="SSF55874">
    <property type="entry name" value="ATPase domain of HSP90 chaperone/DNA topoisomerase II/histidine kinase"/>
    <property type="match status" value="1"/>
</dbReference>
<feature type="modified residue" description="4-aspartylphosphate" evidence="8">
    <location>
        <position position="881"/>
    </location>
</feature>
<dbReference type="InterPro" id="IPR005467">
    <property type="entry name" value="His_kinase_dom"/>
</dbReference>
<dbReference type="SUPFAM" id="SSF50341">
    <property type="entry name" value="CheW-like"/>
    <property type="match status" value="1"/>
</dbReference>
<name>A0A941JT04_9CHRO</name>
<evidence type="ECO:0000256" key="1">
    <source>
        <dbReference type="ARBA" id="ARBA00000085"/>
    </source>
</evidence>
<dbReference type="Gene3D" id="3.30.565.10">
    <property type="entry name" value="Histidine kinase-like ATPase, C-terminal domain"/>
    <property type="match status" value="1"/>
</dbReference>
<evidence type="ECO:0000256" key="6">
    <source>
        <dbReference type="ARBA" id="ARBA00023012"/>
    </source>
</evidence>
<dbReference type="GO" id="GO:0006935">
    <property type="term" value="P:chemotaxis"/>
    <property type="evidence" value="ECO:0007669"/>
    <property type="project" value="InterPro"/>
</dbReference>
<dbReference type="Gene3D" id="1.20.120.160">
    <property type="entry name" value="HPT domain"/>
    <property type="match status" value="1"/>
</dbReference>
<evidence type="ECO:0000256" key="8">
    <source>
        <dbReference type="PROSITE-ProRule" id="PRU00169"/>
    </source>
</evidence>
<dbReference type="InterPro" id="IPR051315">
    <property type="entry name" value="Bact_Chemotaxis_CheA"/>
</dbReference>
<dbReference type="FunFam" id="3.30.565.10:FF:000016">
    <property type="entry name" value="Chemotaxis protein CheA, putative"/>
    <property type="match status" value="1"/>
</dbReference>
<dbReference type="InterPro" id="IPR001789">
    <property type="entry name" value="Sig_transdc_resp-reg_receiver"/>
</dbReference>
<dbReference type="PANTHER" id="PTHR43395">
    <property type="entry name" value="SENSOR HISTIDINE KINASE CHEA"/>
    <property type="match status" value="1"/>
</dbReference>
<dbReference type="Pfam" id="PF02518">
    <property type="entry name" value="HATPase_c"/>
    <property type="match status" value="1"/>
</dbReference>
<evidence type="ECO:0000256" key="5">
    <source>
        <dbReference type="ARBA" id="ARBA00022777"/>
    </source>
</evidence>
<evidence type="ECO:0000259" key="10">
    <source>
        <dbReference type="PROSITE" id="PS50110"/>
    </source>
</evidence>
<dbReference type="Pfam" id="PF00072">
    <property type="entry name" value="Response_reg"/>
    <property type="match status" value="1"/>
</dbReference>
<dbReference type="GO" id="GO:0004673">
    <property type="term" value="F:protein histidine kinase activity"/>
    <property type="evidence" value="ECO:0007669"/>
    <property type="project" value="UniProtKB-EC"/>
</dbReference>
<dbReference type="SMART" id="SM00448">
    <property type="entry name" value="REC"/>
    <property type="match status" value="1"/>
</dbReference>
<dbReference type="CDD" id="cd00088">
    <property type="entry name" value="HPT"/>
    <property type="match status" value="1"/>
</dbReference>
<dbReference type="AlphaFoldDB" id="A0A941JT04"/>
<dbReference type="InterPro" id="IPR003594">
    <property type="entry name" value="HATPase_dom"/>
</dbReference>